<reference evidence="1" key="2">
    <citation type="journal article" date="2015" name="Fish Shellfish Immunol.">
        <title>Early steps in the European eel (Anguilla anguilla)-Vibrio vulnificus interaction in the gills: Role of the RtxA13 toxin.</title>
        <authorList>
            <person name="Callol A."/>
            <person name="Pajuelo D."/>
            <person name="Ebbesson L."/>
            <person name="Teles M."/>
            <person name="MacKenzie S."/>
            <person name="Amaro C."/>
        </authorList>
    </citation>
    <scope>NUCLEOTIDE SEQUENCE</scope>
</reference>
<accession>A0A0E9QA10</accession>
<organism evidence="1">
    <name type="scientific">Anguilla anguilla</name>
    <name type="common">European freshwater eel</name>
    <name type="synonym">Muraena anguilla</name>
    <dbReference type="NCBI Taxonomy" id="7936"/>
    <lineage>
        <taxon>Eukaryota</taxon>
        <taxon>Metazoa</taxon>
        <taxon>Chordata</taxon>
        <taxon>Craniata</taxon>
        <taxon>Vertebrata</taxon>
        <taxon>Euteleostomi</taxon>
        <taxon>Actinopterygii</taxon>
        <taxon>Neopterygii</taxon>
        <taxon>Teleostei</taxon>
        <taxon>Anguilliformes</taxon>
        <taxon>Anguillidae</taxon>
        <taxon>Anguilla</taxon>
    </lineage>
</organism>
<dbReference type="AlphaFoldDB" id="A0A0E9QA10"/>
<sequence>MHNNNMHYNTLFVNANSPLIIPLIRPVLPSIFIFAKDICVSKTAVCNRS</sequence>
<evidence type="ECO:0000313" key="1">
    <source>
        <dbReference type="EMBL" id="JAH13175.1"/>
    </source>
</evidence>
<reference evidence="1" key="1">
    <citation type="submission" date="2014-11" db="EMBL/GenBank/DDBJ databases">
        <authorList>
            <person name="Amaro Gonzalez C."/>
        </authorList>
    </citation>
    <scope>NUCLEOTIDE SEQUENCE</scope>
</reference>
<protein>
    <submittedName>
        <fullName evidence="1">Uncharacterized protein</fullName>
    </submittedName>
</protein>
<proteinExistence type="predicted"/>
<name>A0A0E9QA10_ANGAN</name>
<dbReference type="EMBL" id="GBXM01095402">
    <property type="protein sequence ID" value="JAH13175.1"/>
    <property type="molecule type" value="Transcribed_RNA"/>
</dbReference>